<evidence type="ECO:0000256" key="2">
    <source>
        <dbReference type="ARBA" id="ARBA00022475"/>
    </source>
</evidence>
<evidence type="ECO:0000313" key="8">
    <source>
        <dbReference type="Proteomes" id="UP001595923"/>
    </source>
</evidence>
<dbReference type="PANTHER" id="PTHR30086:SF20">
    <property type="entry name" value="ARGININE EXPORTER PROTEIN ARGO-RELATED"/>
    <property type="match status" value="1"/>
</dbReference>
<keyword evidence="4 6" id="KW-1133">Transmembrane helix</keyword>
<feature type="transmembrane region" description="Helical" evidence="6">
    <location>
        <begin position="188"/>
        <end position="206"/>
    </location>
</feature>
<keyword evidence="5 6" id="KW-0472">Membrane</keyword>
<accession>A0ABV9DXZ2</accession>
<keyword evidence="8" id="KW-1185">Reference proteome</keyword>
<evidence type="ECO:0000313" key="7">
    <source>
        <dbReference type="EMBL" id="MFC4563759.1"/>
    </source>
</evidence>
<comment type="caution">
    <text evidence="7">The sequence shown here is derived from an EMBL/GenBank/DDBJ whole genome shotgun (WGS) entry which is preliminary data.</text>
</comment>
<dbReference type="InterPro" id="IPR001123">
    <property type="entry name" value="LeuE-type"/>
</dbReference>
<feature type="transmembrane region" description="Helical" evidence="6">
    <location>
        <begin position="147"/>
        <end position="167"/>
    </location>
</feature>
<dbReference type="Pfam" id="PF01810">
    <property type="entry name" value="LysE"/>
    <property type="match status" value="1"/>
</dbReference>
<protein>
    <submittedName>
        <fullName evidence="7">LysE family translocator</fullName>
    </submittedName>
</protein>
<gene>
    <name evidence="7" type="ORF">ACFO4E_18015</name>
</gene>
<dbReference type="EMBL" id="JBHSFQ010000017">
    <property type="protein sequence ID" value="MFC4563759.1"/>
    <property type="molecule type" value="Genomic_DNA"/>
</dbReference>
<proteinExistence type="predicted"/>
<dbReference type="RefSeq" id="WP_378576297.1">
    <property type="nucleotide sequence ID" value="NZ_JBHSFQ010000017.1"/>
</dbReference>
<evidence type="ECO:0000256" key="6">
    <source>
        <dbReference type="SAM" id="Phobius"/>
    </source>
</evidence>
<feature type="transmembrane region" description="Helical" evidence="6">
    <location>
        <begin position="69"/>
        <end position="90"/>
    </location>
</feature>
<evidence type="ECO:0000256" key="1">
    <source>
        <dbReference type="ARBA" id="ARBA00004651"/>
    </source>
</evidence>
<feature type="transmembrane region" description="Helical" evidence="6">
    <location>
        <begin position="45"/>
        <end position="64"/>
    </location>
</feature>
<reference evidence="8" key="1">
    <citation type="journal article" date="2019" name="Int. J. Syst. Evol. Microbiol.">
        <title>The Global Catalogue of Microorganisms (GCM) 10K type strain sequencing project: providing services to taxonomists for standard genome sequencing and annotation.</title>
        <authorList>
            <consortium name="The Broad Institute Genomics Platform"/>
            <consortium name="The Broad Institute Genome Sequencing Center for Infectious Disease"/>
            <person name="Wu L."/>
            <person name="Ma J."/>
        </authorList>
    </citation>
    <scope>NUCLEOTIDE SEQUENCE [LARGE SCALE GENOMIC DNA]</scope>
    <source>
        <strain evidence="8">XZYJ18</strain>
    </source>
</reference>
<evidence type="ECO:0000256" key="4">
    <source>
        <dbReference type="ARBA" id="ARBA00022989"/>
    </source>
</evidence>
<evidence type="ECO:0000256" key="5">
    <source>
        <dbReference type="ARBA" id="ARBA00023136"/>
    </source>
</evidence>
<keyword evidence="2" id="KW-1003">Cell membrane</keyword>
<sequence>MDLGMIAAFWVTAALLIVVPGADWAFVLGTAVKGGFVVPAVGGLALGYACTTAVVAAGVGALVVGSPALLAALTLAGGAYLTWIGAMAVARTDGPPTPTAAAIPATTGWRTLSKGVGVSGLNPKGLLILFALLPQFTTREDGWPMPAQIGVLGLTFTISCAIFYLALGTWARSILHTRPAAAHTIARLAGAAMFLIGLTLVIEHLVR</sequence>
<comment type="subcellular location">
    <subcellularLocation>
        <location evidence="1">Cell membrane</location>
        <topology evidence="1">Multi-pass membrane protein</topology>
    </subcellularLocation>
</comment>
<evidence type="ECO:0000256" key="3">
    <source>
        <dbReference type="ARBA" id="ARBA00022692"/>
    </source>
</evidence>
<dbReference type="Proteomes" id="UP001595923">
    <property type="component" value="Unassembled WGS sequence"/>
</dbReference>
<dbReference type="PANTHER" id="PTHR30086">
    <property type="entry name" value="ARGININE EXPORTER PROTEIN ARGO"/>
    <property type="match status" value="1"/>
</dbReference>
<organism evidence="7 8">
    <name type="scientific">Nocardiopsis mangrovi</name>
    <dbReference type="NCBI Taxonomy" id="1179818"/>
    <lineage>
        <taxon>Bacteria</taxon>
        <taxon>Bacillati</taxon>
        <taxon>Actinomycetota</taxon>
        <taxon>Actinomycetes</taxon>
        <taxon>Streptosporangiales</taxon>
        <taxon>Nocardiopsidaceae</taxon>
        <taxon>Nocardiopsis</taxon>
    </lineage>
</organism>
<name>A0ABV9DXZ2_9ACTN</name>
<keyword evidence="3 6" id="KW-0812">Transmembrane</keyword>